<dbReference type="AlphaFoldDB" id="A0AAW1TCK6"/>
<dbReference type="Proteomes" id="UP001485043">
    <property type="component" value="Unassembled WGS sequence"/>
</dbReference>
<dbReference type="Gene3D" id="1.10.510.10">
    <property type="entry name" value="Transferase(Phosphotransferase) domain 1"/>
    <property type="match status" value="1"/>
</dbReference>
<proteinExistence type="predicted"/>
<comment type="caution">
    <text evidence="1">The sequence shown here is derived from an EMBL/GenBank/DDBJ whole genome shotgun (WGS) entry which is preliminary data.</text>
</comment>
<organism evidence="1 2">
    <name type="scientific">Apatococcus fuscideae</name>
    <dbReference type="NCBI Taxonomy" id="2026836"/>
    <lineage>
        <taxon>Eukaryota</taxon>
        <taxon>Viridiplantae</taxon>
        <taxon>Chlorophyta</taxon>
        <taxon>core chlorophytes</taxon>
        <taxon>Trebouxiophyceae</taxon>
        <taxon>Chlorellales</taxon>
        <taxon>Chlorellaceae</taxon>
        <taxon>Apatococcus</taxon>
    </lineage>
</organism>
<dbReference type="EMBL" id="JALJOV010000144">
    <property type="protein sequence ID" value="KAK9866649.1"/>
    <property type="molecule type" value="Genomic_DNA"/>
</dbReference>
<accession>A0AAW1TCK6</accession>
<protein>
    <submittedName>
        <fullName evidence="1">Uncharacterized protein</fullName>
    </submittedName>
</protein>
<evidence type="ECO:0000313" key="2">
    <source>
        <dbReference type="Proteomes" id="UP001485043"/>
    </source>
</evidence>
<name>A0AAW1TCK6_9CHLO</name>
<evidence type="ECO:0000313" key="1">
    <source>
        <dbReference type="EMBL" id="KAK9866649.1"/>
    </source>
</evidence>
<gene>
    <name evidence="1" type="ORF">WJX84_010984</name>
</gene>
<sequence>MITIPEHVPPEMDAEWPPDCLRLLQLAAELGTEIPQPGANLCWDILQRQTKRQPPVIKEMVRRCCHPNPAMRPSAVQLHAALSKELARAEQPLQAEEAKNEARHQIWLRLEANKQGMDQSPPKSVLPSETICCGSLPHVRLAMAPPGYLHIISP</sequence>
<keyword evidence="2" id="KW-1185">Reference proteome</keyword>
<reference evidence="1 2" key="1">
    <citation type="journal article" date="2024" name="Nat. Commun.">
        <title>Phylogenomics reveals the evolutionary origins of lichenization in chlorophyte algae.</title>
        <authorList>
            <person name="Puginier C."/>
            <person name="Libourel C."/>
            <person name="Otte J."/>
            <person name="Skaloud P."/>
            <person name="Haon M."/>
            <person name="Grisel S."/>
            <person name="Petersen M."/>
            <person name="Berrin J.G."/>
            <person name="Delaux P.M."/>
            <person name="Dal Grande F."/>
            <person name="Keller J."/>
        </authorList>
    </citation>
    <scope>NUCLEOTIDE SEQUENCE [LARGE SCALE GENOMIC DNA]</scope>
    <source>
        <strain evidence="1 2">SAG 2523</strain>
    </source>
</reference>